<evidence type="ECO:0000259" key="4">
    <source>
        <dbReference type="Pfam" id="PF20803"/>
    </source>
</evidence>
<feature type="domain" description="Transcriptional repressor PaaX-like N-terminal" evidence="2">
    <location>
        <begin position="35"/>
        <end position="103"/>
    </location>
</feature>
<dbReference type="InterPro" id="IPR012906">
    <property type="entry name" value="PaaX-like_N"/>
</dbReference>
<dbReference type="OrthoDB" id="2270427at2"/>
<evidence type="ECO:0000313" key="5">
    <source>
        <dbReference type="EMBL" id="OAH14021.1"/>
    </source>
</evidence>
<dbReference type="EMBL" id="LOHS01000071">
    <property type="protein sequence ID" value="OAH14021.1"/>
    <property type="molecule type" value="Genomic_DNA"/>
</dbReference>
<dbReference type="SUPFAM" id="SSF46785">
    <property type="entry name" value="Winged helix' DNA-binding domain"/>
    <property type="match status" value="1"/>
</dbReference>
<dbReference type="Pfam" id="PF07848">
    <property type="entry name" value="PaaX"/>
    <property type="match status" value="1"/>
</dbReference>
<dbReference type="Gene3D" id="1.10.10.10">
    <property type="entry name" value="Winged helix-like DNA-binding domain superfamily/Winged helix DNA-binding domain"/>
    <property type="match status" value="1"/>
</dbReference>
<sequence>MGRDRHRGPDRTLTGVEHVEDAEIPSEPAGVAQPRPQSLVLAFFGNHILEEGGRCVYSGSIIDVLGRVGVGEQAVRSTLTRMVGRGLLRRQRQGRRMYFGLTPQAVRILRDGGRRIWQDGAVNEDWDGTWTLLGFSLPDSWQRQRHDLRSKLIWYGFGALFSGLWIAPGRVDVSGVIAELDLAARIKVFHATADETTTDIDRMVQESWDLEAIAARYAAFDKRWTALEATDGHTGDPIATRLLLVTEWLGIIRTDPRLPARHLPAEWPARAAQETFRRIAAETQEPARRVAGELLDTVPEEPDDGTP</sequence>
<feature type="domain" description="Transcriptional repressor PaaX-like central Cas2-like" evidence="4">
    <location>
        <begin position="124"/>
        <end position="198"/>
    </location>
</feature>
<evidence type="ECO:0000256" key="1">
    <source>
        <dbReference type="SAM" id="MobiDB-lite"/>
    </source>
</evidence>
<name>A0A177HSN9_9ACTN</name>
<dbReference type="Proteomes" id="UP000077381">
    <property type="component" value="Unassembled WGS sequence"/>
</dbReference>
<dbReference type="InterPro" id="IPR011965">
    <property type="entry name" value="PaaX_trns_reg"/>
</dbReference>
<dbReference type="PIRSF" id="PIRSF020623">
    <property type="entry name" value="PaaX"/>
    <property type="match status" value="1"/>
</dbReference>
<gene>
    <name evidence="5" type="primary">paaX_1</name>
    <name evidence="5" type="ORF">STSP_27390</name>
</gene>
<evidence type="ECO:0000313" key="6">
    <source>
        <dbReference type="Proteomes" id="UP000077381"/>
    </source>
</evidence>
<protein>
    <submittedName>
        <fullName evidence="5">Transcriptional repressor PaaX</fullName>
    </submittedName>
</protein>
<dbReference type="AlphaFoldDB" id="A0A177HSN9"/>
<feature type="compositionally biased region" description="Acidic residues" evidence="1">
    <location>
        <begin position="298"/>
        <end position="307"/>
    </location>
</feature>
<reference evidence="5 6" key="1">
    <citation type="submission" date="2015-12" db="EMBL/GenBank/DDBJ databases">
        <title>Genome sequence of Streptomyces sp. G25.</title>
        <authorList>
            <person name="Poehlein A."/>
            <person name="Roettig A."/>
            <person name="Hiessl S."/>
            <person name="Hauschild P."/>
            <person name="Schauer J."/>
            <person name="Madkour M.H."/>
            <person name="Al-Ansari A.M."/>
            <person name="Almakishah N.H."/>
            <person name="Steinbuechel A."/>
            <person name="Daniel R."/>
        </authorList>
    </citation>
    <scope>NUCLEOTIDE SEQUENCE [LARGE SCALE GENOMIC DNA]</scope>
    <source>
        <strain evidence="6">G25(2015)</strain>
    </source>
</reference>
<proteinExistence type="predicted"/>
<evidence type="ECO:0000259" key="2">
    <source>
        <dbReference type="Pfam" id="PF07848"/>
    </source>
</evidence>
<dbReference type="InterPro" id="IPR036388">
    <property type="entry name" value="WH-like_DNA-bd_sf"/>
</dbReference>
<dbReference type="Pfam" id="PF08223">
    <property type="entry name" value="PaaX_C"/>
    <property type="match status" value="1"/>
</dbReference>
<dbReference type="GO" id="GO:0006351">
    <property type="term" value="P:DNA-templated transcription"/>
    <property type="evidence" value="ECO:0007669"/>
    <property type="project" value="InterPro"/>
</dbReference>
<comment type="caution">
    <text evidence="5">The sequence shown here is derived from an EMBL/GenBank/DDBJ whole genome shotgun (WGS) entry which is preliminary data.</text>
</comment>
<dbReference type="Gene3D" id="3.30.70.2650">
    <property type="match status" value="1"/>
</dbReference>
<evidence type="ECO:0000259" key="3">
    <source>
        <dbReference type="Pfam" id="PF08223"/>
    </source>
</evidence>
<organism evidence="5 6">
    <name type="scientific">Streptomyces jeddahensis</name>
    <dbReference type="NCBI Taxonomy" id="1716141"/>
    <lineage>
        <taxon>Bacteria</taxon>
        <taxon>Bacillati</taxon>
        <taxon>Actinomycetota</taxon>
        <taxon>Actinomycetes</taxon>
        <taxon>Kitasatosporales</taxon>
        <taxon>Streptomycetaceae</taxon>
        <taxon>Streptomyces</taxon>
    </lineage>
</organism>
<dbReference type="InterPro" id="IPR036390">
    <property type="entry name" value="WH_DNA-bd_sf"/>
</dbReference>
<feature type="domain" description="Transcriptional repressor PaaX-like C-terminal" evidence="3">
    <location>
        <begin position="208"/>
        <end position="290"/>
    </location>
</feature>
<dbReference type="PANTHER" id="PTHR30319">
    <property type="entry name" value="PHENYLACETIC ACID REGULATOR-RELATED TRANSCRIPTIONAL REPRESSOR"/>
    <property type="match status" value="1"/>
</dbReference>
<dbReference type="Gene3D" id="1.20.58.1460">
    <property type="match status" value="1"/>
</dbReference>
<dbReference type="InterPro" id="IPR048846">
    <property type="entry name" value="PaaX-like_central"/>
</dbReference>
<dbReference type="STRING" id="1716141.STSP_27390"/>
<accession>A0A177HSN9</accession>
<keyword evidence="6" id="KW-1185">Reference proteome</keyword>
<dbReference type="Pfam" id="PF20803">
    <property type="entry name" value="PaaX_M"/>
    <property type="match status" value="1"/>
</dbReference>
<dbReference type="InterPro" id="IPR013225">
    <property type="entry name" value="PaaX_C"/>
</dbReference>
<feature type="region of interest" description="Disordered" evidence="1">
    <location>
        <begin position="288"/>
        <end position="307"/>
    </location>
</feature>
<dbReference type="PATRIC" id="fig|1716141.3.peg.2884"/>
<dbReference type="PANTHER" id="PTHR30319:SF1">
    <property type="entry name" value="TRANSCRIPTIONAL REPRESSOR PAAX"/>
    <property type="match status" value="1"/>
</dbReference>